<evidence type="ECO:0000313" key="2">
    <source>
        <dbReference type="EMBL" id="MST82945.1"/>
    </source>
</evidence>
<comment type="caution">
    <text evidence="2">The sequence shown here is derived from an EMBL/GenBank/DDBJ whole genome shotgun (WGS) entry which is preliminary data.</text>
</comment>
<dbReference type="GO" id="GO:0008289">
    <property type="term" value="F:lipid binding"/>
    <property type="evidence" value="ECO:0007669"/>
    <property type="project" value="UniProtKB-KW"/>
</dbReference>
<dbReference type="Pfam" id="PF02645">
    <property type="entry name" value="DegV"/>
    <property type="match status" value="1"/>
</dbReference>
<dbReference type="AlphaFoldDB" id="A0A7X2TPT0"/>
<sequence>MPEIIIATESGSDLPEEIVRQYQIEVAPMHVIMNNVSYDDGHFPIDMVFDYFEETGKIPTTSAVNVQEYVDFWNDIRSRHPGCIIYHFTYSSNASSTHQHAVAARDQENFRDLYIIDTKSVSGGCTAHIEACCRILEKKRDRITDAAAAGALAEEFQALADRIECNFIPATLDYLRAGGRVSNGAYIAANVLRLKPLIEINREGFLVATKKFRGSMDKITDKFMQMFLQRHHLNHDTLYLMYGPGLSQSILDRMREIALENGFQRTVYVMTGCTISCHGGKGAIGLAGVTE</sequence>
<keyword evidence="3" id="KW-1185">Reference proteome</keyword>
<protein>
    <submittedName>
        <fullName evidence="2">DegV family EDD domain-containing protein</fullName>
    </submittedName>
</protein>
<proteinExistence type="predicted"/>
<dbReference type="EMBL" id="VUMV01000010">
    <property type="protein sequence ID" value="MST82945.1"/>
    <property type="molecule type" value="Genomic_DNA"/>
</dbReference>
<dbReference type="InterPro" id="IPR043168">
    <property type="entry name" value="DegV_C"/>
</dbReference>
<dbReference type="Proteomes" id="UP000466864">
    <property type="component" value="Unassembled WGS sequence"/>
</dbReference>
<dbReference type="PROSITE" id="PS51482">
    <property type="entry name" value="DEGV"/>
    <property type="match status" value="1"/>
</dbReference>
<dbReference type="NCBIfam" id="TIGR00762">
    <property type="entry name" value="DegV"/>
    <property type="match status" value="1"/>
</dbReference>
<organism evidence="2 3">
    <name type="scientific">Bilifractor porci</name>
    <dbReference type="NCBI Taxonomy" id="2606636"/>
    <lineage>
        <taxon>Bacteria</taxon>
        <taxon>Bacillati</taxon>
        <taxon>Bacillota</taxon>
        <taxon>Clostridia</taxon>
        <taxon>Lachnospirales</taxon>
        <taxon>Lachnospiraceae</taxon>
        <taxon>Bilifractor</taxon>
    </lineage>
</organism>
<evidence type="ECO:0000256" key="1">
    <source>
        <dbReference type="ARBA" id="ARBA00023121"/>
    </source>
</evidence>
<reference evidence="2 3" key="1">
    <citation type="submission" date="2019-08" db="EMBL/GenBank/DDBJ databases">
        <title>In-depth cultivation of the pig gut microbiome towards novel bacterial diversity and tailored functional studies.</title>
        <authorList>
            <person name="Wylensek D."/>
            <person name="Hitch T.C.A."/>
            <person name="Clavel T."/>
        </authorList>
    </citation>
    <scope>NUCLEOTIDE SEQUENCE [LARGE SCALE GENOMIC DNA]</scope>
    <source>
        <strain evidence="2 3">Oil+RF-744-WCA-WT-13</strain>
    </source>
</reference>
<dbReference type="SUPFAM" id="SSF82549">
    <property type="entry name" value="DAK1/DegV-like"/>
    <property type="match status" value="1"/>
</dbReference>
<dbReference type="RefSeq" id="WP_154458844.1">
    <property type="nucleotide sequence ID" value="NZ_VUMV01000010.1"/>
</dbReference>
<accession>A0A7X2TPT0</accession>
<dbReference type="Gene3D" id="3.30.1180.10">
    <property type="match status" value="1"/>
</dbReference>
<dbReference type="Gene3D" id="3.40.50.10170">
    <property type="match status" value="1"/>
</dbReference>
<gene>
    <name evidence="2" type="ORF">FYJ60_11595</name>
</gene>
<dbReference type="PANTHER" id="PTHR33434:SF2">
    <property type="entry name" value="FATTY ACID-BINDING PROTEIN TM_1468"/>
    <property type="match status" value="1"/>
</dbReference>
<dbReference type="PANTHER" id="PTHR33434">
    <property type="entry name" value="DEGV DOMAIN-CONTAINING PROTEIN DR_1986-RELATED"/>
    <property type="match status" value="1"/>
</dbReference>
<keyword evidence="1" id="KW-0446">Lipid-binding</keyword>
<evidence type="ECO:0000313" key="3">
    <source>
        <dbReference type="Proteomes" id="UP000466864"/>
    </source>
</evidence>
<dbReference type="InterPro" id="IPR003797">
    <property type="entry name" value="DegV"/>
</dbReference>
<dbReference type="InterPro" id="IPR050270">
    <property type="entry name" value="DegV_domain_contain"/>
</dbReference>
<name>A0A7X2TPT0_9FIRM</name>